<dbReference type="SUPFAM" id="SSF53474">
    <property type="entry name" value="alpha/beta-Hydrolases"/>
    <property type="match status" value="1"/>
</dbReference>
<reference evidence="1" key="1">
    <citation type="submission" date="2022-11" db="EMBL/GenBank/DDBJ databases">
        <authorList>
            <person name="Graham C."/>
            <person name="Newman J.D."/>
        </authorList>
    </citation>
    <scope>NUCLEOTIDE SEQUENCE</scope>
    <source>
        <strain evidence="1">DSM 19486</strain>
    </source>
</reference>
<accession>A0A9X3IA04</accession>
<protein>
    <submittedName>
        <fullName evidence="1">Alpha/beta hydrolase</fullName>
    </submittedName>
</protein>
<gene>
    <name evidence="1" type="ORF">OQZ29_16750</name>
</gene>
<sequence>MDVSHDFIIVGVSFGGMIAVEISKLLKPCSTIIISSTIYSQDLPLLYRFAGKLQLVKLIPSWLIKSSNWLIQNFFFGTKSSSEKQLLSKIIADTDSGFLKWAIISILSWRNSVRPNNLYHIHGTNDRILYSKSAKPDFVIENGTHFMVYQNAGEISRIINNLHLNLPSKTS</sequence>
<keyword evidence="1" id="KW-0378">Hydrolase</keyword>
<keyword evidence="2" id="KW-1185">Reference proteome</keyword>
<comment type="caution">
    <text evidence="1">The sequence shown here is derived from an EMBL/GenBank/DDBJ whole genome shotgun (WGS) entry which is preliminary data.</text>
</comment>
<dbReference type="Gene3D" id="3.40.50.1820">
    <property type="entry name" value="alpha/beta hydrolase"/>
    <property type="match status" value="1"/>
</dbReference>
<proteinExistence type="predicted"/>
<dbReference type="Proteomes" id="UP001142592">
    <property type="component" value="Unassembled WGS sequence"/>
</dbReference>
<dbReference type="InterPro" id="IPR029058">
    <property type="entry name" value="AB_hydrolase_fold"/>
</dbReference>
<organism evidence="1 2">
    <name type="scientific">Pedobacter agri</name>
    <dbReference type="NCBI Taxonomy" id="454586"/>
    <lineage>
        <taxon>Bacteria</taxon>
        <taxon>Pseudomonadati</taxon>
        <taxon>Bacteroidota</taxon>
        <taxon>Sphingobacteriia</taxon>
        <taxon>Sphingobacteriales</taxon>
        <taxon>Sphingobacteriaceae</taxon>
        <taxon>Pedobacter</taxon>
    </lineage>
</organism>
<dbReference type="GO" id="GO:0016787">
    <property type="term" value="F:hydrolase activity"/>
    <property type="evidence" value="ECO:0007669"/>
    <property type="project" value="UniProtKB-KW"/>
</dbReference>
<evidence type="ECO:0000313" key="1">
    <source>
        <dbReference type="EMBL" id="MCX3266412.1"/>
    </source>
</evidence>
<dbReference type="AlphaFoldDB" id="A0A9X3IA04"/>
<name>A0A9X3IA04_9SPHI</name>
<dbReference type="RefSeq" id="WP_266270375.1">
    <property type="nucleotide sequence ID" value="NZ_JAPJUH010000005.1"/>
</dbReference>
<dbReference type="EMBL" id="JAPJUH010000005">
    <property type="protein sequence ID" value="MCX3266412.1"/>
    <property type="molecule type" value="Genomic_DNA"/>
</dbReference>
<evidence type="ECO:0000313" key="2">
    <source>
        <dbReference type="Proteomes" id="UP001142592"/>
    </source>
</evidence>